<keyword evidence="1" id="KW-0812">Transmembrane</keyword>
<dbReference type="InterPro" id="IPR036249">
    <property type="entry name" value="Thioredoxin-like_sf"/>
</dbReference>
<dbReference type="RefSeq" id="WP_017842496.1">
    <property type="nucleotide sequence ID" value="NZ_CP035467.1"/>
</dbReference>
<feature type="domain" description="Thioredoxin" evidence="2">
    <location>
        <begin position="25"/>
        <end position="165"/>
    </location>
</feature>
<evidence type="ECO:0000313" key="4">
    <source>
        <dbReference type="Proteomes" id="UP000305881"/>
    </source>
</evidence>
<keyword evidence="4" id="KW-1185">Reference proteome</keyword>
<feature type="transmembrane region" description="Helical" evidence="1">
    <location>
        <begin position="6"/>
        <end position="24"/>
    </location>
</feature>
<dbReference type="InterPro" id="IPR000866">
    <property type="entry name" value="AhpC/TSA"/>
</dbReference>
<protein>
    <submittedName>
        <fullName evidence="3">TlpA family protein disulfide reductase</fullName>
    </submittedName>
</protein>
<dbReference type="SUPFAM" id="SSF52833">
    <property type="entry name" value="Thioredoxin-like"/>
    <property type="match status" value="1"/>
</dbReference>
<dbReference type="OrthoDB" id="9788279at2"/>
<dbReference type="AlphaFoldDB" id="A0A4P9UQH5"/>
<dbReference type="Pfam" id="PF00578">
    <property type="entry name" value="AhpC-TSA"/>
    <property type="match status" value="1"/>
</dbReference>
<dbReference type="Proteomes" id="UP000305881">
    <property type="component" value="Chromosome"/>
</dbReference>
<evidence type="ECO:0000259" key="2">
    <source>
        <dbReference type="PROSITE" id="PS51352"/>
    </source>
</evidence>
<dbReference type="KEGG" id="mbur:EQU24_16660"/>
<dbReference type="PANTHER" id="PTHR42852">
    <property type="entry name" value="THIOL:DISULFIDE INTERCHANGE PROTEIN DSBE"/>
    <property type="match status" value="1"/>
</dbReference>
<accession>A0A4P9UQH5</accession>
<dbReference type="Gene3D" id="3.40.30.10">
    <property type="entry name" value="Glutaredoxin"/>
    <property type="match status" value="1"/>
</dbReference>
<name>A0A4P9UQH5_METBY</name>
<sequence length="180" mass="20356">MKTKEWFIGLVVAGLVASVAWITINPASMTAPDITFMSITGEKIKLKDWQGKPVIVTFWATDCPGCIKEIPHLIELYREYHERGLEIIAVAMYYDPPNHVVEMTRAKQLPYKVALDLQADHAKAFGDVRLTPTTFLIKPDGMIALHKIGEFDLADMKKRIDSYLVPKLQLENEKLHALHG</sequence>
<dbReference type="PANTHER" id="PTHR42852:SF13">
    <property type="entry name" value="PROTEIN DIPZ"/>
    <property type="match status" value="1"/>
</dbReference>
<evidence type="ECO:0000256" key="1">
    <source>
        <dbReference type="SAM" id="Phobius"/>
    </source>
</evidence>
<keyword evidence="1" id="KW-0472">Membrane</keyword>
<reference evidence="4" key="1">
    <citation type="journal article" date="2019" name="J. Bacteriol.">
        <title>A Mutagenic Screen Identifies a TonB-Dependent Receptor Required for the Lanthanide Metal Switch in the Type I Methanotroph 'Methylotuvimicrobium buryatense' 5GB1C.</title>
        <authorList>
            <person name="Groom J.D."/>
            <person name="Ford S.M."/>
            <person name="Pesesky M.W."/>
            <person name="Lidstrom M.E."/>
        </authorList>
    </citation>
    <scope>NUCLEOTIDE SEQUENCE [LARGE SCALE GENOMIC DNA]</scope>
    <source>
        <strain evidence="4">5GB1C</strain>
    </source>
</reference>
<dbReference type="InterPro" id="IPR013766">
    <property type="entry name" value="Thioredoxin_domain"/>
</dbReference>
<evidence type="ECO:0000313" key="3">
    <source>
        <dbReference type="EMBL" id="QCW83689.1"/>
    </source>
</evidence>
<keyword evidence="1" id="KW-1133">Transmembrane helix</keyword>
<dbReference type="GO" id="GO:0016209">
    <property type="term" value="F:antioxidant activity"/>
    <property type="evidence" value="ECO:0007669"/>
    <property type="project" value="InterPro"/>
</dbReference>
<organism evidence="3 4">
    <name type="scientific">Methylotuvimicrobium buryatense</name>
    <name type="common">Methylomicrobium buryatense</name>
    <dbReference type="NCBI Taxonomy" id="95641"/>
    <lineage>
        <taxon>Bacteria</taxon>
        <taxon>Pseudomonadati</taxon>
        <taxon>Pseudomonadota</taxon>
        <taxon>Gammaproteobacteria</taxon>
        <taxon>Methylococcales</taxon>
        <taxon>Methylococcaceae</taxon>
        <taxon>Methylotuvimicrobium</taxon>
    </lineage>
</organism>
<dbReference type="InterPro" id="IPR050553">
    <property type="entry name" value="Thioredoxin_ResA/DsbE_sf"/>
</dbReference>
<dbReference type="GO" id="GO:0016491">
    <property type="term" value="F:oxidoreductase activity"/>
    <property type="evidence" value="ECO:0007669"/>
    <property type="project" value="InterPro"/>
</dbReference>
<dbReference type="CDD" id="cd02966">
    <property type="entry name" value="TlpA_like_family"/>
    <property type="match status" value="1"/>
</dbReference>
<dbReference type="STRING" id="675511.GCA_000341735_04124"/>
<dbReference type="PROSITE" id="PS51352">
    <property type="entry name" value="THIOREDOXIN_2"/>
    <property type="match status" value="1"/>
</dbReference>
<proteinExistence type="predicted"/>
<dbReference type="EMBL" id="CP035467">
    <property type="protein sequence ID" value="QCW83689.1"/>
    <property type="molecule type" value="Genomic_DNA"/>
</dbReference>
<gene>
    <name evidence="3" type="ORF">EQU24_16660</name>
</gene>